<dbReference type="PIRSF" id="PIRSF002825">
    <property type="entry name" value="CfbpA"/>
    <property type="match status" value="1"/>
</dbReference>
<dbReference type="KEGG" id="fpol:ERS445057_00834"/>
<evidence type="ECO:0000256" key="2">
    <source>
        <dbReference type="SAM" id="SignalP"/>
    </source>
</evidence>
<accession>A0A0D6FSV0</accession>
<dbReference type="Proteomes" id="UP000225199">
    <property type="component" value="Unassembled WGS sequence"/>
</dbReference>
<dbReference type="GO" id="GO:0030288">
    <property type="term" value="C:outer membrane-bounded periplasmic space"/>
    <property type="evidence" value="ECO:0007669"/>
    <property type="project" value="TreeGrafter"/>
</dbReference>
<dbReference type="Proteomes" id="UP000197638">
    <property type="component" value="Chromosome"/>
</dbReference>
<evidence type="ECO:0000313" key="17">
    <source>
        <dbReference type="Proteomes" id="UP000224507"/>
    </source>
</evidence>
<dbReference type="EMBL" id="NHRT01000001">
    <property type="protein sequence ID" value="OWP25340.1"/>
    <property type="molecule type" value="Genomic_DNA"/>
</dbReference>
<dbReference type="EMBL" id="NIRJ01000001">
    <property type="protein sequence ID" value="PHH97849.1"/>
    <property type="molecule type" value="Genomic_DNA"/>
</dbReference>
<dbReference type="Proteomes" id="UP000067061">
    <property type="component" value="Chromosome"/>
</dbReference>
<dbReference type="RefSeq" id="WP_005896068.1">
    <property type="nucleotide sequence ID" value="NZ_CP013121.1"/>
</dbReference>
<gene>
    <name evidence="8" type="ORF">CA836_09325</name>
    <name evidence="6" type="ORF">CA839_05045</name>
    <name evidence="7" type="ORF">CA840_11460</name>
    <name evidence="4" type="ORF">CBG50_02560</name>
    <name evidence="9" type="ORF">CBG54_12135</name>
    <name evidence="10" type="ORF">CBG56_01920</name>
    <name evidence="5" type="ORF">CBG61_00145</name>
    <name evidence="3" type="ORF">RO02_05965</name>
</gene>
<reference evidence="10 17" key="7">
    <citation type="submission" date="2017-06" db="EMBL/GenBank/DDBJ databases">
        <title>Draft genome sequence of Fusobacterium nucleatum subsp. polymorphum KCOM 1274 (=ChDC F309).</title>
        <authorList>
            <person name="Kook J.-K."/>
            <person name="Park S.-N."/>
            <person name="Lim Y.K."/>
            <person name="Roh H."/>
        </authorList>
    </citation>
    <scope>NUCLEOTIDE SEQUENCE [LARGE SCALE GENOMIC DNA]</scope>
    <source>
        <strain evidence="10">KCOM 1274</strain>
        <strain evidence="17">KCOM 1274 (ChDC F309)</strain>
    </source>
</reference>
<dbReference type="GO" id="GO:0015888">
    <property type="term" value="P:thiamine transport"/>
    <property type="evidence" value="ECO:0007669"/>
    <property type="project" value="TreeGrafter"/>
</dbReference>
<feature type="signal peptide" evidence="2">
    <location>
        <begin position="1"/>
        <end position="22"/>
    </location>
</feature>
<evidence type="ECO:0000313" key="16">
    <source>
        <dbReference type="Proteomes" id="UP000224182"/>
    </source>
</evidence>
<dbReference type="Proteomes" id="UP000197470">
    <property type="component" value="Unassembled WGS sequence"/>
</dbReference>
<dbReference type="Proteomes" id="UP000223525">
    <property type="component" value="Unassembled WGS sequence"/>
</dbReference>
<dbReference type="EMBL" id="CP022123">
    <property type="protein sequence ID" value="ASG27504.1"/>
    <property type="molecule type" value="Genomic_DNA"/>
</dbReference>
<evidence type="ECO:0000256" key="1">
    <source>
        <dbReference type="ARBA" id="ARBA00022729"/>
    </source>
</evidence>
<organism evidence="6 13">
    <name type="scientific">Fusobacterium nucleatum subsp. polymorphum</name>
    <name type="common">Fusobacterium polymorphum</name>
    <dbReference type="NCBI Taxonomy" id="76857"/>
    <lineage>
        <taxon>Bacteria</taxon>
        <taxon>Fusobacteriati</taxon>
        <taxon>Fusobacteriota</taxon>
        <taxon>Fusobacteriia</taxon>
        <taxon>Fusobacteriales</taxon>
        <taxon>Fusobacteriaceae</taxon>
        <taxon>Fusobacterium</taxon>
    </lineage>
</organism>
<reference evidence="8 15" key="4">
    <citation type="submission" date="2017-06" db="EMBL/GenBank/DDBJ databases">
        <title>Draft genome sequence of Fusobacterium nucleatum subsp. polymorphum KCOM 1248 (=ChDC F113).</title>
        <authorList>
            <person name="Kook J.-K."/>
            <person name="Park S.-N."/>
            <person name="Lim Y.K."/>
            <person name="Roh H."/>
        </authorList>
    </citation>
    <scope>NUCLEOTIDE SEQUENCE [LARGE SCALE GENOMIC DNA]</scope>
    <source>
        <strain evidence="8">KCOM 1248</strain>
        <strain evidence="15">KCOM 1248 (ChDC F113)</strain>
    </source>
</reference>
<reference evidence="6 13" key="2">
    <citation type="submission" date="2017-05" db="EMBL/GenBank/DDBJ databases">
        <title>Genome sequencing of Fusobacterium nucleatum subsp. polymorphum KCOM 1001 (=ChDC F119).</title>
        <authorList>
            <person name="Kook J.-K."/>
            <person name="Park S.-N."/>
            <person name="Lim Y.K."/>
            <person name="Roh H."/>
        </authorList>
    </citation>
    <scope>NUCLEOTIDE SEQUENCE [LARGE SCALE GENOMIC DNA]</scope>
    <source>
        <strain evidence="6 13">KCOM 1001</strain>
    </source>
</reference>
<dbReference type="Proteomes" id="UP000196759">
    <property type="component" value="Chromosome"/>
</dbReference>
<evidence type="ECO:0000313" key="7">
    <source>
        <dbReference type="EMBL" id="PHH97849.1"/>
    </source>
</evidence>
<evidence type="ECO:0000313" key="15">
    <source>
        <dbReference type="Proteomes" id="UP000223525"/>
    </source>
</evidence>
<dbReference type="Proteomes" id="UP000224182">
    <property type="component" value="Unassembled WGS sequence"/>
</dbReference>
<evidence type="ECO:0000313" key="6">
    <source>
        <dbReference type="EMBL" id="OWP25340.1"/>
    </source>
</evidence>
<dbReference type="EMBL" id="NIRN01000002">
    <property type="protein sequence ID" value="PHI03743.1"/>
    <property type="molecule type" value="Genomic_DNA"/>
</dbReference>
<reference evidence="4 12" key="5">
    <citation type="submission" date="2017-06" db="EMBL/GenBank/DDBJ databases">
        <title>Draft genome sequence of Fusobacterium nucleatum subsp. polymorphum KCOM 1260 (=ChDC F218).</title>
        <authorList>
            <person name="Kook J.-K."/>
            <person name="Park S.-N."/>
            <person name="Lim Y.K."/>
            <person name="Roh H."/>
        </authorList>
    </citation>
    <scope>NUCLEOTIDE SEQUENCE [LARGE SCALE GENOMIC DNA]</scope>
    <source>
        <strain evidence="4">KCOM 1260</strain>
        <strain evidence="12">KCOM 1260 (ChDC F218)</strain>
    </source>
</reference>
<proteinExistence type="predicted"/>
<reference evidence="3 11" key="1">
    <citation type="submission" date="2015-11" db="EMBL/GenBank/DDBJ databases">
        <authorList>
            <person name="Kook J.-K."/>
            <person name="Park S.-N."/>
            <person name="Lim Y.K."/>
            <person name="Jo E."/>
        </authorList>
    </citation>
    <scope>NUCLEOTIDE SEQUENCE [LARGE SCALE GENOMIC DNA]</scope>
    <source>
        <strain evidence="3 11">ChDC F306</strain>
    </source>
</reference>
<evidence type="ECO:0000313" key="10">
    <source>
        <dbReference type="EMBL" id="PHI17743.1"/>
    </source>
</evidence>
<reference evidence="7 18" key="3">
    <citation type="submission" date="2017-06" db="EMBL/GenBank/DDBJ databases">
        <title>Draft genome sequence of Fusobacterium nucleatum subsp. polymorphum KCOM 1002 (=ChDC F175).</title>
        <authorList>
            <person name="Kook J.-K."/>
            <person name="Park S.-N."/>
            <person name="Lim Y.K."/>
            <person name="Roh H."/>
        </authorList>
    </citation>
    <scope>NUCLEOTIDE SEQUENCE [LARGE SCALE GENOMIC DNA]</scope>
    <source>
        <strain evidence="7">KCOM 1002</strain>
        <strain evidence="18">KCOM 1002 (ChDC F175)</strain>
    </source>
</reference>
<evidence type="ECO:0000313" key="11">
    <source>
        <dbReference type="Proteomes" id="UP000067061"/>
    </source>
</evidence>
<dbReference type="GeneID" id="45634626"/>
<protein>
    <submittedName>
        <fullName evidence="6">Iron(III)-binding protein</fullName>
    </submittedName>
</protein>
<reference evidence="5 14" key="8">
    <citation type="submission" date="2017-06" db="EMBL/GenBank/DDBJ databases">
        <title>Genome sequencing of Fusobacterium nucleatum subsp. polymorphum KCOM 1275 (=ChDC F310).</title>
        <authorList>
            <person name="Kook J.-K."/>
            <person name="Park S.-N."/>
            <person name="Lim Y.K."/>
            <person name="Roh H."/>
        </authorList>
    </citation>
    <scope>NUCLEOTIDE SEQUENCE [LARGE SCALE GENOMIC DNA]</scope>
    <source>
        <strain evidence="5 14">KCOM 1275</strain>
    </source>
</reference>
<evidence type="ECO:0000313" key="12">
    <source>
        <dbReference type="Proteomes" id="UP000196759"/>
    </source>
</evidence>
<dbReference type="GO" id="GO:0030976">
    <property type="term" value="F:thiamine pyrophosphate binding"/>
    <property type="evidence" value="ECO:0007669"/>
    <property type="project" value="TreeGrafter"/>
</dbReference>
<dbReference type="Pfam" id="PF13416">
    <property type="entry name" value="SBP_bac_8"/>
    <property type="match status" value="1"/>
</dbReference>
<keyword evidence="12" id="KW-1185">Reference proteome</keyword>
<dbReference type="AlphaFoldDB" id="A0A0D6FSV0"/>
<dbReference type="EMBL" id="CP021934">
    <property type="protein sequence ID" value="ASC02284.1"/>
    <property type="molecule type" value="Genomic_DNA"/>
</dbReference>
<dbReference type="PROSITE" id="PS51257">
    <property type="entry name" value="PROKAR_LIPOPROTEIN"/>
    <property type="match status" value="1"/>
</dbReference>
<dbReference type="CDD" id="cd13546">
    <property type="entry name" value="PBP2_BitB"/>
    <property type="match status" value="1"/>
</dbReference>
<dbReference type="Gene3D" id="3.40.190.10">
    <property type="entry name" value="Periplasmic binding protein-like II"/>
    <property type="match status" value="2"/>
</dbReference>
<keyword evidence="1 2" id="KW-0732">Signal</keyword>
<evidence type="ECO:0000313" key="14">
    <source>
        <dbReference type="Proteomes" id="UP000197638"/>
    </source>
</evidence>
<dbReference type="GO" id="GO:0030975">
    <property type="term" value="F:thiamine binding"/>
    <property type="evidence" value="ECO:0007669"/>
    <property type="project" value="TreeGrafter"/>
</dbReference>
<evidence type="ECO:0000313" key="18">
    <source>
        <dbReference type="Proteomes" id="UP000225199"/>
    </source>
</evidence>
<dbReference type="PANTHER" id="PTHR30006:SF2">
    <property type="entry name" value="ABC TRANSPORTER SUBSTRATE-BINDING PROTEIN"/>
    <property type="match status" value="1"/>
</dbReference>
<evidence type="ECO:0000313" key="4">
    <source>
        <dbReference type="EMBL" id="ASC02284.1"/>
    </source>
</evidence>
<reference evidence="9 16" key="6">
    <citation type="submission" date="2017-06" db="EMBL/GenBank/DDBJ databases">
        <title>Draft genome sequence of Fusobacterium nucleatum subsp. polymorphum KCOM 1271 (=ChDC F305).</title>
        <authorList>
            <person name="Kook J.-K."/>
            <person name="Park S.-N."/>
            <person name="Lim Y.K."/>
            <person name="Roh H."/>
        </authorList>
    </citation>
    <scope>NUCLEOTIDE SEQUENCE [LARGE SCALE GENOMIC DNA]</scope>
    <source>
        <strain evidence="9">KCOM 1271</strain>
        <strain evidence="16">KCOM 1271 (ChDC F305)</strain>
    </source>
</reference>
<evidence type="ECO:0000313" key="9">
    <source>
        <dbReference type="EMBL" id="PHI03743.1"/>
    </source>
</evidence>
<sequence length="353" mass="38888">MKKFIKFLLMSISVIFMFVACGGSDKEKTEATPEAQGSNELVIYSPNADDEVNKIIPAFEKATGIKVILQSMGSGDVLARISAEKENPQADINWGAISMGVLATTPDLWESYTSENEKNVPDAYKNTTGFFTNYKLDGSAALLVNKDVFAKLGLDPEKFTGYKDLLWPELKGKIAMGDPTASSSAIAELTNMLLVMGEKPYDEKAWEFVEKFVGQLDGTILSSSSQIYKATADGEYAVGVTYENPAVTLLQDGATNLKLVYPDEGAVWLPGAAAIVKNAPHMENAKKFIDFLISDEGQKIVAETSTRPVNTAIKNTSEFIKPFDEIKVAYEDIPYCAEHRKEWQERWTNILTK</sequence>
<dbReference type="InterPro" id="IPR026045">
    <property type="entry name" value="Ferric-bd"/>
</dbReference>
<dbReference type="InterPro" id="IPR006059">
    <property type="entry name" value="SBP"/>
</dbReference>
<dbReference type="Proteomes" id="UP000224507">
    <property type="component" value="Unassembled WGS sequence"/>
</dbReference>
<dbReference type="PANTHER" id="PTHR30006">
    <property type="entry name" value="THIAMINE-BINDING PERIPLASMIC PROTEIN-RELATED"/>
    <property type="match status" value="1"/>
</dbReference>
<evidence type="ECO:0000313" key="13">
    <source>
        <dbReference type="Proteomes" id="UP000197470"/>
    </source>
</evidence>
<dbReference type="EMBL" id="NIRK01000001">
    <property type="protein sequence ID" value="PHH99829.1"/>
    <property type="molecule type" value="Genomic_DNA"/>
</dbReference>
<evidence type="ECO:0000313" key="5">
    <source>
        <dbReference type="EMBL" id="ASG27504.1"/>
    </source>
</evidence>
<evidence type="ECO:0000313" key="8">
    <source>
        <dbReference type="EMBL" id="PHH99829.1"/>
    </source>
</evidence>
<dbReference type="SUPFAM" id="SSF53850">
    <property type="entry name" value="Periplasmic binding protein-like II"/>
    <property type="match status" value="1"/>
</dbReference>
<feature type="chain" id="PRO_5014223084" evidence="2">
    <location>
        <begin position="23"/>
        <end position="353"/>
    </location>
</feature>
<dbReference type="EMBL" id="NIRO01000001">
    <property type="protein sequence ID" value="PHI17743.1"/>
    <property type="molecule type" value="Genomic_DNA"/>
</dbReference>
<evidence type="ECO:0000313" key="3">
    <source>
        <dbReference type="EMBL" id="ALM94179.1"/>
    </source>
</evidence>
<dbReference type="EMBL" id="CP013121">
    <property type="protein sequence ID" value="ALM94179.1"/>
    <property type="molecule type" value="Genomic_DNA"/>
</dbReference>
<name>A0A0D6FSV0_FUSNP</name>